<evidence type="ECO:0000256" key="1">
    <source>
        <dbReference type="ARBA" id="ARBA00006930"/>
    </source>
</evidence>
<dbReference type="InterPro" id="IPR038729">
    <property type="entry name" value="Rad50/SbcC_AAA"/>
</dbReference>
<organism evidence="6 7">
    <name type="scientific">Hathewaya proteolytica DSM 3090</name>
    <dbReference type="NCBI Taxonomy" id="1121331"/>
    <lineage>
        <taxon>Bacteria</taxon>
        <taxon>Bacillati</taxon>
        <taxon>Bacillota</taxon>
        <taxon>Clostridia</taxon>
        <taxon>Eubacteriales</taxon>
        <taxon>Clostridiaceae</taxon>
        <taxon>Hathewaya</taxon>
    </lineage>
</organism>
<evidence type="ECO:0000313" key="6">
    <source>
        <dbReference type="EMBL" id="SHJ86601.1"/>
    </source>
</evidence>
<comment type="similarity">
    <text evidence="1">Belongs to the SMC family. SbcC subfamily.</text>
</comment>
<keyword evidence="4" id="KW-0175">Coiled coil</keyword>
<dbReference type="InterPro" id="IPR027417">
    <property type="entry name" value="P-loop_NTPase"/>
</dbReference>
<comment type="subunit">
    <text evidence="2">Heterodimer of SbcC and SbcD.</text>
</comment>
<sequence>MKPVKLTIKGINSFIDTQTIDFNLLDSRRLFGIFGPTGSGKSTILDGMTLALYGEMARKSTNFVNSNVKTGSVIYEFEIGKKHRKHYRVEREFKRNKDNGINNSLSKIIEITPEGEVVLCDKARSVTEKCIEILGLTCEDFTRTVVLPQGKFSEFLKLEGKPRRDMLERIFALEKYGEQFSSKLSRRYSSVNTQKNRLEGNLLEYENITEEVLCEKGRILSAATEELKNATASLGIIKQEHQHCQQIWSLQQELQGFIKVEEELQQDKPIFDHATGKVEKANKAALIKPYIDDFLNASSSIKEKNGSLLENKREFQLLLVEKEKLDKKYTEITTIKNGKYKDLISIRGKVQDALAKEIELISLDEEIISLRTDYMEQSTKCKAMESKTVEFKQLISDLGTGIASLEIQESETKGSLDKKEQILKGIELLDKNEEAKKKLLSLETSIKEYGADIEKNKILLQQSKNHYEEKKHVIAELTVEKSKLEKHLEDLQEKLKNAERENLAIILRTQLVEGEPCPVCGVIHKGDSLKSLHNSTPTPDITPNIDQLSLLIEEVKKKVCSTEESILKLRDDLSKLEVSMGKFETIMESCEKNIISLKKEYEDITISSSRITTQLSELKESLCIQDFQSSLEHMRKNEILLKNIESELKTNRQKLLTLQSENEKNDNELKKAYACVTEIKTKGSEKSELSKKLHKELDTLKNGRGTLKEYYKELDEEICTIDKSYAQCEQNRNDIVDKLNDISKYIASLESETTMLQHRINSAKDTISKNLVKLDFASMEQAMTCYVSEEEMVKLNNFIKEYEKRKQDIESKISTTKEKLQGETLSQDQWQEICQKLKDTEDNVTELNKSVALYRQDVDNIKSKLMAKSNLLSEMKKTEHTLSILKDLTDLFKGKRFVEYVASQQLKYISRIASRNLSTITNNTYSLETDENSSKFMIIDNKNGNARRDASTLSGGETFLISLSLALALSSQIQLKGTAPLELFFLDEGFGTLDDDLLDVVLESLEKLHSDNLSIGIISHVEKIKERVPVKLLVWPSESGLKGSTVKIVKS</sequence>
<dbReference type="PANTHER" id="PTHR32114">
    <property type="entry name" value="ABC TRANSPORTER ABCH.3"/>
    <property type="match status" value="1"/>
</dbReference>
<proteinExistence type="inferred from homology"/>
<feature type="coiled-coil region" evidence="4">
    <location>
        <begin position="792"/>
        <end position="857"/>
    </location>
</feature>
<dbReference type="RefSeq" id="WP_072903174.1">
    <property type="nucleotide sequence ID" value="NZ_FRAD01000008.1"/>
</dbReference>
<evidence type="ECO:0000259" key="5">
    <source>
        <dbReference type="Pfam" id="PF13476"/>
    </source>
</evidence>
<protein>
    <recommendedName>
        <fullName evidence="3">Nuclease SbcCD subunit C</fullName>
    </recommendedName>
</protein>
<dbReference type="PANTHER" id="PTHR32114:SF2">
    <property type="entry name" value="ABC TRANSPORTER ABCH.3"/>
    <property type="match status" value="1"/>
</dbReference>
<dbReference type="Gene3D" id="3.40.50.300">
    <property type="entry name" value="P-loop containing nucleotide triphosphate hydrolases"/>
    <property type="match status" value="2"/>
</dbReference>
<evidence type="ECO:0000256" key="2">
    <source>
        <dbReference type="ARBA" id="ARBA00011322"/>
    </source>
</evidence>
<keyword evidence="6" id="KW-0269">Exonuclease</keyword>
<dbReference type="OrthoDB" id="9795626at2"/>
<feature type="coiled-coil region" evidence="4">
    <location>
        <begin position="432"/>
        <end position="508"/>
    </location>
</feature>
<accession>A0A1M6MT02</accession>
<dbReference type="STRING" id="1121331.SAMN02745248_01156"/>
<dbReference type="Pfam" id="PF13558">
    <property type="entry name" value="SbcC_Walker_B"/>
    <property type="match status" value="1"/>
</dbReference>
<dbReference type="EMBL" id="FRAD01000008">
    <property type="protein sequence ID" value="SHJ86601.1"/>
    <property type="molecule type" value="Genomic_DNA"/>
</dbReference>
<dbReference type="SUPFAM" id="SSF52540">
    <property type="entry name" value="P-loop containing nucleoside triphosphate hydrolases"/>
    <property type="match status" value="2"/>
</dbReference>
<reference evidence="6 7" key="1">
    <citation type="submission" date="2016-11" db="EMBL/GenBank/DDBJ databases">
        <authorList>
            <person name="Jaros S."/>
            <person name="Januszkiewicz K."/>
            <person name="Wedrychowicz H."/>
        </authorList>
    </citation>
    <scope>NUCLEOTIDE SEQUENCE [LARGE SCALE GENOMIC DNA]</scope>
    <source>
        <strain evidence="6 7">DSM 3090</strain>
    </source>
</reference>
<name>A0A1M6MT02_9CLOT</name>
<dbReference type="GO" id="GO:0004527">
    <property type="term" value="F:exonuclease activity"/>
    <property type="evidence" value="ECO:0007669"/>
    <property type="project" value="UniProtKB-KW"/>
</dbReference>
<dbReference type="Pfam" id="PF13476">
    <property type="entry name" value="AAA_23"/>
    <property type="match status" value="1"/>
</dbReference>
<gene>
    <name evidence="6" type="ORF">SAMN02745248_01156</name>
</gene>
<dbReference type="Proteomes" id="UP000183952">
    <property type="component" value="Unassembled WGS sequence"/>
</dbReference>
<dbReference type="AlphaFoldDB" id="A0A1M6MT02"/>
<dbReference type="GO" id="GO:0006302">
    <property type="term" value="P:double-strand break repair"/>
    <property type="evidence" value="ECO:0007669"/>
    <property type="project" value="InterPro"/>
</dbReference>
<keyword evidence="6" id="KW-0378">Hydrolase</keyword>
<evidence type="ECO:0000313" key="7">
    <source>
        <dbReference type="Proteomes" id="UP000183952"/>
    </source>
</evidence>
<keyword evidence="7" id="KW-1185">Reference proteome</keyword>
<evidence type="ECO:0000256" key="3">
    <source>
        <dbReference type="ARBA" id="ARBA00013368"/>
    </source>
</evidence>
<keyword evidence="6" id="KW-0540">Nuclease</keyword>
<feature type="domain" description="Rad50/SbcC-type AAA" evidence="5">
    <location>
        <begin position="5"/>
        <end position="255"/>
    </location>
</feature>
<dbReference type="GO" id="GO:0016887">
    <property type="term" value="F:ATP hydrolysis activity"/>
    <property type="evidence" value="ECO:0007669"/>
    <property type="project" value="InterPro"/>
</dbReference>
<evidence type="ECO:0000256" key="4">
    <source>
        <dbReference type="SAM" id="Coils"/>
    </source>
</evidence>